<evidence type="ECO:0000313" key="12">
    <source>
        <dbReference type="EMBL" id="EXM39364.1"/>
    </source>
</evidence>
<dbReference type="SUPFAM" id="SSF51905">
    <property type="entry name" value="FAD/NAD(P)-binding domain"/>
    <property type="match status" value="1"/>
</dbReference>
<evidence type="ECO:0000256" key="1">
    <source>
        <dbReference type="ARBA" id="ARBA00001974"/>
    </source>
</evidence>
<dbReference type="PANTHER" id="PTHR11806">
    <property type="entry name" value="GLUCOSE INHIBITED DIVISION PROTEIN A"/>
    <property type="match status" value="1"/>
</dbReference>
<sequence>MSEKVKVIGAGLAGCEAAWQLARAGIDCELYEMKPKKFTPAHKYKGFAELVCSNSLKADRVESAAGMLKEEMRRLGSVTMECAELARVSAGGALAVDREKFSDAVTERIRNNEHITVIEEEVTEIPDGNVIIATGPLTSDGLAESIGKLCGEYLYFHDAAAPIVTFESIDMEKAFFASRYGRGDADYINCPMDREEYERFYNELINAESAPLKEHDKEHFAKDGFKVYEGCMPVEVLAKRGEDTLRFGPLKPVGLRDPRTDKRPWAVVQLRAENTAGSMYNLVGFQTNLKFGEQKRVFSLIPGLENAEFMRYGVMHRNTFINSPKLLNEQFNMRERPSLYFAGQMTGVEGYIESAASGIFAGLNMARQIQGLSPVSLPETTMLGALSKYISSPDTENFQPMGCNMGILPEWGERIKDKKLKYKLLAERGLADLDKCIAEL</sequence>
<dbReference type="Proteomes" id="UP000021369">
    <property type="component" value="Unassembled WGS sequence"/>
</dbReference>
<keyword evidence="9 10" id="KW-0520">NAD</keyword>
<dbReference type="InterPro" id="IPR002218">
    <property type="entry name" value="MnmG-rel"/>
</dbReference>
<evidence type="ECO:0000256" key="10">
    <source>
        <dbReference type="HAMAP-Rule" id="MF_01037"/>
    </source>
</evidence>
<evidence type="ECO:0000256" key="3">
    <source>
        <dbReference type="ARBA" id="ARBA00022603"/>
    </source>
</evidence>
<comment type="subcellular location">
    <subcellularLocation>
        <location evidence="10">Cytoplasm</location>
    </subcellularLocation>
</comment>
<feature type="binding site" evidence="10">
    <location>
        <begin position="9"/>
        <end position="14"/>
    </location>
    <ligand>
        <name>FAD</name>
        <dbReference type="ChEBI" id="CHEBI:57692"/>
    </ligand>
</feature>
<evidence type="ECO:0000256" key="5">
    <source>
        <dbReference type="ARBA" id="ARBA00022679"/>
    </source>
</evidence>
<dbReference type="InterPro" id="IPR004417">
    <property type="entry name" value="TrmFO"/>
</dbReference>
<dbReference type="GO" id="GO:0047151">
    <property type="term" value="F:tRNA (uracil(54)-C5)-methyltransferase activity, 5,10-methylenetetrahydrofolate-dependent"/>
    <property type="evidence" value="ECO:0007669"/>
    <property type="project" value="UniProtKB-UniRule"/>
</dbReference>
<reference evidence="12 13" key="1">
    <citation type="submission" date="2013-06" db="EMBL/GenBank/DDBJ databases">
        <title>Rumen cellulosomics: divergent fiber-degrading strategies revealed by comparative genome-wide analysis of six Ruminococcal strains.</title>
        <authorList>
            <person name="Dassa B."/>
            <person name="Borovok I."/>
            <person name="Lamed R."/>
            <person name="Flint H."/>
            <person name="Yeoman C.J."/>
            <person name="White B."/>
            <person name="Bayer E.A."/>
        </authorList>
    </citation>
    <scope>NUCLEOTIDE SEQUENCE [LARGE SCALE GENOMIC DNA]</scope>
    <source>
        <strain evidence="12 13">SY3</strain>
    </source>
</reference>
<keyword evidence="2 10" id="KW-0963">Cytoplasm</keyword>
<keyword evidence="3 10" id="KW-0489">Methyltransferase</keyword>
<evidence type="ECO:0000256" key="7">
    <source>
        <dbReference type="ARBA" id="ARBA00022827"/>
    </source>
</evidence>
<dbReference type="GO" id="GO:0002098">
    <property type="term" value="P:tRNA wobble uridine modification"/>
    <property type="evidence" value="ECO:0007669"/>
    <property type="project" value="TreeGrafter"/>
</dbReference>
<evidence type="ECO:0000313" key="13">
    <source>
        <dbReference type="Proteomes" id="UP000021369"/>
    </source>
</evidence>
<name>A0A011UFE6_RUMAL</name>
<keyword evidence="6 10" id="KW-0819">tRNA processing</keyword>
<dbReference type="GO" id="GO:0050660">
    <property type="term" value="F:flavin adenine dinucleotide binding"/>
    <property type="evidence" value="ECO:0007669"/>
    <property type="project" value="UniProtKB-UniRule"/>
</dbReference>
<proteinExistence type="inferred from homology"/>
<evidence type="ECO:0000256" key="6">
    <source>
        <dbReference type="ARBA" id="ARBA00022694"/>
    </source>
</evidence>
<keyword evidence="13" id="KW-1185">Reference proteome</keyword>
<accession>A0A011UFE6</accession>
<comment type="similarity">
    <text evidence="10">Belongs to the MnmG family. TrmFO subfamily.</text>
</comment>
<dbReference type="InterPro" id="IPR036188">
    <property type="entry name" value="FAD/NAD-bd_sf"/>
</dbReference>
<dbReference type="NCBIfam" id="NF003739">
    <property type="entry name" value="PRK05335.1"/>
    <property type="match status" value="1"/>
</dbReference>
<dbReference type="GO" id="GO:0005829">
    <property type="term" value="C:cytosol"/>
    <property type="evidence" value="ECO:0007669"/>
    <property type="project" value="TreeGrafter"/>
</dbReference>
<comment type="function">
    <text evidence="10">Catalyzes the folate-dependent formation of 5-methyl-uridine at position 54 (M-5-U54) in all tRNAs.</text>
</comment>
<evidence type="ECO:0000256" key="9">
    <source>
        <dbReference type="ARBA" id="ARBA00023027"/>
    </source>
</evidence>
<dbReference type="GO" id="GO:0030488">
    <property type="term" value="P:tRNA methylation"/>
    <property type="evidence" value="ECO:0007669"/>
    <property type="project" value="TreeGrafter"/>
</dbReference>
<comment type="caution">
    <text evidence="12">The sequence shown here is derived from an EMBL/GenBank/DDBJ whole genome shotgun (WGS) entry which is preliminary data.</text>
</comment>
<keyword evidence="8 10" id="KW-0521">NADP</keyword>
<protein>
    <recommendedName>
        <fullName evidence="10">Methylenetetrahydrofolate--tRNA-(uracil-5-)-methyltransferase TrmFO</fullName>
        <ecNumber evidence="10">2.1.1.74</ecNumber>
    </recommendedName>
    <alternativeName>
        <fullName evidence="10">Folate-dependent tRNA (uracil-5-)-methyltransferase</fullName>
    </alternativeName>
    <alternativeName>
        <fullName evidence="10">Folate-dependent tRNA(M-5-U54)-methyltransferase</fullName>
    </alternativeName>
</protein>
<dbReference type="EMBL" id="JEOB01000002">
    <property type="protein sequence ID" value="EXM39364.1"/>
    <property type="molecule type" value="Genomic_DNA"/>
</dbReference>
<dbReference type="NCBIfam" id="TIGR00137">
    <property type="entry name" value="gid_trmFO"/>
    <property type="match status" value="1"/>
</dbReference>
<dbReference type="OrthoDB" id="9803114at2"/>
<evidence type="ECO:0000256" key="2">
    <source>
        <dbReference type="ARBA" id="ARBA00022490"/>
    </source>
</evidence>
<dbReference type="PATRIC" id="fig|1341156.4.peg.1490"/>
<dbReference type="InterPro" id="IPR040131">
    <property type="entry name" value="MnmG_N"/>
</dbReference>
<feature type="domain" description="MnmG N-terminal" evidence="11">
    <location>
        <begin position="4"/>
        <end position="371"/>
    </location>
</feature>
<keyword evidence="4 10" id="KW-0285">Flavoprotein</keyword>
<dbReference type="RefSeq" id="WP_037285855.1">
    <property type="nucleotide sequence ID" value="NZ_JEOB01000002.1"/>
</dbReference>
<organism evidence="12 13">
    <name type="scientific">Ruminococcus albus SY3</name>
    <dbReference type="NCBI Taxonomy" id="1341156"/>
    <lineage>
        <taxon>Bacteria</taxon>
        <taxon>Bacillati</taxon>
        <taxon>Bacillota</taxon>
        <taxon>Clostridia</taxon>
        <taxon>Eubacteriales</taxon>
        <taxon>Oscillospiraceae</taxon>
        <taxon>Ruminococcus</taxon>
    </lineage>
</organism>
<dbReference type="EC" id="2.1.1.74" evidence="10"/>
<gene>
    <name evidence="12" type="primary">gid</name>
    <name evidence="10" type="synonym">trmFO</name>
    <name evidence="12" type="ORF">RASY3_05360</name>
</gene>
<dbReference type="HAMAP" id="MF_01037">
    <property type="entry name" value="TrmFO"/>
    <property type="match status" value="1"/>
</dbReference>
<keyword evidence="5 10" id="KW-0808">Transferase</keyword>
<evidence type="ECO:0000256" key="8">
    <source>
        <dbReference type="ARBA" id="ARBA00022857"/>
    </source>
</evidence>
<dbReference type="PANTHER" id="PTHR11806:SF2">
    <property type="entry name" value="METHYLENETETRAHYDROFOLATE--TRNA-(URACIL-5-)-METHYLTRANSFERASE TRMFO"/>
    <property type="match status" value="1"/>
</dbReference>
<evidence type="ECO:0000256" key="4">
    <source>
        <dbReference type="ARBA" id="ARBA00022630"/>
    </source>
</evidence>
<comment type="catalytic activity">
    <reaction evidence="10">
        <text>uridine(54) in tRNA + (6R)-5,10-methylene-5,6,7,8-tetrahydrofolate + NADH + H(+) = 5-methyluridine(54) in tRNA + (6S)-5,6,7,8-tetrahydrofolate + NAD(+)</text>
        <dbReference type="Rhea" id="RHEA:16873"/>
        <dbReference type="Rhea" id="RHEA-COMP:10167"/>
        <dbReference type="Rhea" id="RHEA-COMP:10193"/>
        <dbReference type="ChEBI" id="CHEBI:15378"/>
        <dbReference type="ChEBI" id="CHEBI:15636"/>
        <dbReference type="ChEBI" id="CHEBI:57453"/>
        <dbReference type="ChEBI" id="CHEBI:57540"/>
        <dbReference type="ChEBI" id="CHEBI:57945"/>
        <dbReference type="ChEBI" id="CHEBI:65315"/>
        <dbReference type="ChEBI" id="CHEBI:74447"/>
        <dbReference type="EC" id="2.1.1.74"/>
    </reaction>
</comment>
<dbReference type="Pfam" id="PF01134">
    <property type="entry name" value="GIDA"/>
    <property type="match status" value="1"/>
</dbReference>
<dbReference type="AlphaFoldDB" id="A0A011UFE6"/>
<keyword evidence="7 10" id="KW-0274">FAD</keyword>
<dbReference type="Gene3D" id="3.50.50.60">
    <property type="entry name" value="FAD/NAD(P)-binding domain"/>
    <property type="match status" value="2"/>
</dbReference>
<comment type="catalytic activity">
    <reaction evidence="10">
        <text>uridine(54) in tRNA + (6R)-5,10-methylene-5,6,7,8-tetrahydrofolate + NADPH + H(+) = 5-methyluridine(54) in tRNA + (6S)-5,6,7,8-tetrahydrofolate + NADP(+)</text>
        <dbReference type="Rhea" id="RHEA:62372"/>
        <dbReference type="Rhea" id="RHEA-COMP:10167"/>
        <dbReference type="Rhea" id="RHEA-COMP:10193"/>
        <dbReference type="ChEBI" id="CHEBI:15378"/>
        <dbReference type="ChEBI" id="CHEBI:15636"/>
        <dbReference type="ChEBI" id="CHEBI:57453"/>
        <dbReference type="ChEBI" id="CHEBI:57783"/>
        <dbReference type="ChEBI" id="CHEBI:58349"/>
        <dbReference type="ChEBI" id="CHEBI:65315"/>
        <dbReference type="ChEBI" id="CHEBI:74447"/>
        <dbReference type="EC" id="2.1.1.74"/>
    </reaction>
</comment>
<comment type="cofactor">
    <cofactor evidence="1 10">
        <name>FAD</name>
        <dbReference type="ChEBI" id="CHEBI:57692"/>
    </cofactor>
</comment>
<evidence type="ECO:0000259" key="11">
    <source>
        <dbReference type="Pfam" id="PF01134"/>
    </source>
</evidence>